<dbReference type="GO" id="GO:0003700">
    <property type="term" value="F:DNA-binding transcription factor activity"/>
    <property type="evidence" value="ECO:0007669"/>
    <property type="project" value="TreeGrafter"/>
</dbReference>
<evidence type="ECO:0000259" key="5">
    <source>
        <dbReference type="PROSITE" id="PS50932"/>
    </source>
</evidence>
<evidence type="ECO:0000313" key="7">
    <source>
        <dbReference type="Proteomes" id="UP000677413"/>
    </source>
</evidence>
<dbReference type="PROSITE" id="PS50932">
    <property type="entry name" value="HTH_LACI_2"/>
    <property type="match status" value="1"/>
</dbReference>
<dbReference type="EMBL" id="JAGPYQ010000002">
    <property type="protein sequence ID" value="MBQ0853672.1"/>
    <property type="molecule type" value="Genomic_DNA"/>
</dbReference>
<dbReference type="InterPro" id="IPR000843">
    <property type="entry name" value="HTH_LacI"/>
</dbReference>
<dbReference type="CDD" id="cd06296">
    <property type="entry name" value="PBP1_CatR-like"/>
    <property type="match status" value="1"/>
</dbReference>
<dbReference type="Gene3D" id="1.10.260.40">
    <property type="entry name" value="lambda repressor-like DNA-binding domains"/>
    <property type="match status" value="1"/>
</dbReference>
<keyword evidence="2 6" id="KW-0238">DNA-binding</keyword>
<dbReference type="InterPro" id="IPR028082">
    <property type="entry name" value="Peripla_BP_I"/>
</dbReference>
<dbReference type="CDD" id="cd01392">
    <property type="entry name" value="HTH_LacI"/>
    <property type="match status" value="1"/>
</dbReference>
<evidence type="ECO:0000256" key="4">
    <source>
        <dbReference type="SAM" id="MobiDB-lite"/>
    </source>
</evidence>
<name>A0A940Y5R8_9ACTN</name>
<dbReference type="RefSeq" id="WP_210890825.1">
    <property type="nucleotide sequence ID" value="NZ_JAGPYQ010000002.1"/>
</dbReference>
<dbReference type="PRINTS" id="PR00036">
    <property type="entry name" value="HTHLACI"/>
</dbReference>
<dbReference type="PANTHER" id="PTHR30146:SF153">
    <property type="entry name" value="LACTOSE OPERON REPRESSOR"/>
    <property type="match status" value="1"/>
</dbReference>
<dbReference type="GO" id="GO:0000976">
    <property type="term" value="F:transcription cis-regulatory region binding"/>
    <property type="evidence" value="ECO:0007669"/>
    <property type="project" value="TreeGrafter"/>
</dbReference>
<evidence type="ECO:0000256" key="1">
    <source>
        <dbReference type="ARBA" id="ARBA00023015"/>
    </source>
</evidence>
<dbReference type="SMART" id="SM00354">
    <property type="entry name" value="HTH_LACI"/>
    <property type="match status" value="1"/>
</dbReference>
<comment type="caution">
    <text evidence="6">The sequence shown here is derived from an EMBL/GenBank/DDBJ whole genome shotgun (WGS) entry which is preliminary data.</text>
</comment>
<dbReference type="Pfam" id="PF13377">
    <property type="entry name" value="Peripla_BP_3"/>
    <property type="match status" value="1"/>
</dbReference>
<keyword evidence="3" id="KW-0804">Transcription</keyword>
<keyword evidence="1" id="KW-0805">Transcription regulation</keyword>
<dbReference type="SUPFAM" id="SSF47413">
    <property type="entry name" value="lambda repressor-like DNA-binding domains"/>
    <property type="match status" value="1"/>
</dbReference>
<dbReference type="PANTHER" id="PTHR30146">
    <property type="entry name" value="LACI-RELATED TRANSCRIPTIONAL REPRESSOR"/>
    <property type="match status" value="1"/>
</dbReference>
<protein>
    <submittedName>
        <fullName evidence="6">LacI family DNA-binding transcriptional regulator</fullName>
    </submittedName>
</protein>
<gene>
    <name evidence="6" type="ORF">J8N05_36530</name>
</gene>
<dbReference type="Proteomes" id="UP000677413">
    <property type="component" value="Unassembled WGS sequence"/>
</dbReference>
<evidence type="ECO:0000256" key="2">
    <source>
        <dbReference type="ARBA" id="ARBA00023125"/>
    </source>
</evidence>
<feature type="domain" description="HTH lacI-type" evidence="5">
    <location>
        <begin position="21"/>
        <end position="75"/>
    </location>
</feature>
<organism evidence="6 7">
    <name type="scientific">Streptomyces liliiviolaceus</name>
    <dbReference type="NCBI Taxonomy" id="2823109"/>
    <lineage>
        <taxon>Bacteria</taxon>
        <taxon>Bacillati</taxon>
        <taxon>Actinomycetota</taxon>
        <taxon>Actinomycetes</taxon>
        <taxon>Kitasatosporales</taxon>
        <taxon>Streptomycetaceae</taxon>
        <taxon>Streptomyces</taxon>
    </lineage>
</organism>
<dbReference type="PROSITE" id="PS00356">
    <property type="entry name" value="HTH_LACI_1"/>
    <property type="match status" value="1"/>
</dbReference>
<proteinExistence type="predicted"/>
<dbReference type="Pfam" id="PF00356">
    <property type="entry name" value="LacI"/>
    <property type="match status" value="1"/>
</dbReference>
<feature type="region of interest" description="Disordered" evidence="4">
    <location>
        <begin position="1"/>
        <end position="20"/>
    </location>
</feature>
<evidence type="ECO:0000313" key="6">
    <source>
        <dbReference type="EMBL" id="MBQ0853672.1"/>
    </source>
</evidence>
<dbReference type="AlphaFoldDB" id="A0A940Y5R8"/>
<sequence>MTEEDTGNAGGGGAREGRGKVTITEIAREAGVSVPTVSRVVNGRSDVAPGTRARVEDLLCLHGYRRRPSGARVRAALIDLVFDDLDSPWAVEIIRGVEEVAHAAGVGTVVSAIHGRSGDARRWMTNLRARASDGVILVTSVLEPVLHEELRRLGVPLVVVDPAGSPALDAPTVGVTNWAGGMAATEHLVRLGHRRIGFVAGPPRLLCSRARLDGYRAALDRAGIAVDESLIVPGDFYPESGYAGCAALLDLDRPPTALFAASDQMAMGAVEALRRRGLRVPEDMSVVGFDDLPEVRWSAPPLTTVRQPLAEMGKLAVRTVLRLTRGEALDSPRVELATELVVRASTAARRPPSGAGARGSV</sequence>
<accession>A0A940Y5R8</accession>
<evidence type="ECO:0000256" key="3">
    <source>
        <dbReference type="ARBA" id="ARBA00023163"/>
    </source>
</evidence>
<dbReference type="InterPro" id="IPR046335">
    <property type="entry name" value="LacI/GalR-like_sensor"/>
</dbReference>
<dbReference type="SUPFAM" id="SSF53822">
    <property type="entry name" value="Periplasmic binding protein-like I"/>
    <property type="match status" value="1"/>
</dbReference>
<dbReference type="InterPro" id="IPR010982">
    <property type="entry name" value="Lambda_DNA-bd_dom_sf"/>
</dbReference>
<dbReference type="Gene3D" id="3.40.50.2300">
    <property type="match status" value="2"/>
</dbReference>
<reference evidence="6 7" key="1">
    <citation type="submission" date="2021-04" db="EMBL/GenBank/DDBJ databases">
        <authorList>
            <person name="Tang X."/>
            <person name="Zhou X."/>
            <person name="Chen X."/>
            <person name="Cernava T."/>
            <person name="Zhang C."/>
        </authorList>
    </citation>
    <scope>NUCLEOTIDE SEQUENCE [LARGE SCALE GENOMIC DNA]</scope>
    <source>
        <strain evidence="6 7">BH-SS-21</strain>
    </source>
</reference>
<keyword evidence="7" id="KW-1185">Reference proteome</keyword>